<keyword evidence="1" id="KW-0812">Transmembrane</keyword>
<feature type="transmembrane region" description="Helical" evidence="1">
    <location>
        <begin position="51"/>
        <end position="71"/>
    </location>
</feature>
<gene>
    <name evidence="2" type="ORF">BXZ70DRAFT_686634</name>
</gene>
<reference evidence="2" key="1">
    <citation type="journal article" date="2021" name="New Phytol.">
        <title>Evolutionary innovations through gain and loss of genes in the ectomycorrhizal Boletales.</title>
        <authorList>
            <person name="Wu G."/>
            <person name="Miyauchi S."/>
            <person name="Morin E."/>
            <person name="Kuo A."/>
            <person name="Drula E."/>
            <person name="Varga T."/>
            <person name="Kohler A."/>
            <person name="Feng B."/>
            <person name="Cao Y."/>
            <person name="Lipzen A."/>
            <person name="Daum C."/>
            <person name="Hundley H."/>
            <person name="Pangilinan J."/>
            <person name="Johnson J."/>
            <person name="Barry K."/>
            <person name="LaButti K."/>
            <person name="Ng V."/>
            <person name="Ahrendt S."/>
            <person name="Min B."/>
            <person name="Choi I.G."/>
            <person name="Park H."/>
            <person name="Plett J.M."/>
            <person name="Magnuson J."/>
            <person name="Spatafora J.W."/>
            <person name="Nagy L.G."/>
            <person name="Henrissat B."/>
            <person name="Grigoriev I.V."/>
            <person name="Yang Z.L."/>
            <person name="Xu J."/>
            <person name="Martin F.M."/>
        </authorList>
    </citation>
    <scope>NUCLEOTIDE SEQUENCE</scope>
    <source>
        <strain evidence="2">KKN 215</strain>
    </source>
</reference>
<evidence type="ECO:0000313" key="3">
    <source>
        <dbReference type="Proteomes" id="UP000813824"/>
    </source>
</evidence>
<keyword evidence="3" id="KW-1185">Reference proteome</keyword>
<name>A0A8K0UTR9_9AGAR</name>
<dbReference type="EMBL" id="JAEVFJ010000006">
    <property type="protein sequence ID" value="KAH8104139.1"/>
    <property type="molecule type" value="Genomic_DNA"/>
</dbReference>
<accession>A0A8K0UTR9</accession>
<proteinExistence type="predicted"/>
<comment type="caution">
    <text evidence="2">The sequence shown here is derived from an EMBL/GenBank/DDBJ whole genome shotgun (WGS) entry which is preliminary data.</text>
</comment>
<keyword evidence="1" id="KW-0472">Membrane</keyword>
<sequence>MRRTRWHHRRIKIRRDLLSCSVRSLPTTRNLKLEGRLRSQKEGGAVDEEDIWVVMAGMTTIFPISFLHLVVLSDISQRSTLEWTSPVGSTVAAALNSIDIACTRFLGFDADVAIVLLDGWLGRWNRTVGDDEVNTLPWQTNTTRCTLGPGPRMSSHDSDCPTTTFKTARTHTYSMVTQQQAAHTDQSTSPPGVVLLFFDD</sequence>
<dbReference type="AlphaFoldDB" id="A0A8K0UTR9"/>
<protein>
    <submittedName>
        <fullName evidence="2">Uncharacterized protein</fullName>
    </submittedName>
</protein>
<evidence type="ECO:0000256" key="1">
    <source>
        <dbReference type="SAM" id="Phobius"/>
    </source>
</evidence>
<dbReference type="Proteomes" id="UP000813824">
    <property type="component" value="Unassembled WGS sequence"/>
</dbReference>
<organism evidence="2 3">
    <name type="scientific">Cristinia sonorae</name>
    <dbReference type="NCBI Taxonomy" id="1940300"/>
    <lineage>
        <taxon>Eukaryota</taxon>
        <taxon>Fungi</taxon>
        <taxon>Dikarya</taxon>
        <taxon>Basidiomycota</taxon>
        <taxon>Agaricomycotina</taxon>
        <taxon>Agaricomycetes</taxon>
        <taxon>Agaricomycetidae</taxon>
        <taxon>Agaricales</taxon>
        <taxon>Pleurotineae</taxon>
        <taxon>Stephanosporaceae</taxon>
        <taxon>Cristinia</taxon>
    </lineage>
</organism>
<keyword evidence="1" id="KW-1133">Transmembrane helix</keyword>
<evidence type="ECO:0000313" key="2">
    <source>
        <dbReference type="EMBL" id="KAH8104139.1"/>
    </source>
</evidence>